<dbReference type="Proteomes" id="UP000240830">
    <property type="component" value="Unassembled WGS sequence"/>
</dbReference>
<reference evidence="5 6" key="1">
    <citation type="submission" date="2016-10" db="EMBL/GenBank/DDBJ databases">
        <title>The genome of Paramicrosporidium saccamoebae is the missing link in understanding Cryptomycota and Microsporidia evolution.</title>
        <authorList>
            <person name="Quandt C.A."/>
            <person name="Beaudet D."/>
            <person name="Corsaro D."/>
            <person name="Michel R."/>
            <person name="Corradi N."/>
            <person name="James T."/>
        </authorList>
    </citation>
    <scope>NUCLEOTIDE SEQUENCE [LARGE SCALE GENOMIC DNA]</scope>
    <source>
        <strain evidence="5 6">KSL3</strain>
    </source>
</reference>
<feature type="region of interest" description="Disordered" evidence="2">
    <location>
        <begin position="227"/>
        <end position="273"/>
    </location>
</feature>
<organism evidence="5 6">
    <name type="scientific">Paramicrosporidium saccamoebae</name>
    <dbReference type="NCBI Taxonomy" id="1246581"/>
    <lineage>
        <taxon>Eukaryota</taxon>
        <taxon>Fungi</taxon>
        <taxon>Fungi incertae sedis</taxon>
        <taxon>Cryptomycota</taxon>
        <taxon>Cryptomycota incertae sedis</taxon>
        <taxon>Paramicrosporidium</taxon>
    </lineage>
</organism>
<comment type="caution">
    <text evidence="5">The sequence shown here is derived from an EMBL/GenBank/DDBJ whole genome shotgun (WGS) entry which is preliminary data.</text>
</comment>
<dbReference type="InterPro" id="IPR018466">
    <property type="entry name" value="Kre9/Knh1-like_N"/>
</dbReference>
<feature type="domain" description="Yeast cell wall synthesis Kre9/Knh1-like N-terminal" evidence="4">
    <location>
        <begin position="26"/>
        <end position="101"/>
    </location>
</feature>
<feature type="signal peptide" evidence="3">
    <location>
        <begin position="1"/>
        <end position="16"/>
    </location>
</feature>
<sequence length="295" mass="30989">MIFSLAASLFLAVVAAGNPKVISPGNMTYSAGDVMNIQWDGSNTGFVNIDLVDMYPDVLQFPLMIASGVPGEAGKYSWKIPSELKTAAGYCLRVWGSQAPQPGASEGLSSTFTILNDVPNAVNTFLVTSPNKDCPCAIGTNCQIKWDFPITSNYPAMVDIAVYRVGNPTPLLEIATVSSTLKGYTWAVPNDPNLMTGDVYISVSGQGLPLAGPSMANDMGGNSMAFAVQPTPPPAPVEKKEDEKKKDEKKKMPKVEPPKPKVQGAAKKEGNGAENVKAAAAMVAAAVLVPLALAL</sequence>
<evidence type="ECO:0000259" key="4">
    <source>
        <dbReference type="Pfam" id="PF10342"/>
    </source>
</evidence>
<feature type="compositionally biased region" description="Basic and acidic residues" evidence="2">
    <location>
        <begin position="237"/>
        <end position="259"/>
    </location>
</feature>
<dbReference type="AlphaFoldDB" id="A0A2H9TPL0"/>
<keyword evidence="6" id="KW-1185">Reference proteome</keyword>
<evidence type="ECO:0000256" key="1">
    <source>
        <dbReference type="ARBA" id="ARBA00022729"/>
    </source>
</evidence>
<proteinExistence type="predicted"/>
<gene>
    <name evidence="5" type="ORF">PSACC_00500</name>
</gene>
<protein>
    <recommendedName>
        <fullName evidence="4">Yeast cell wall synthesis Kre9/Knh1-like N-terminal domain-containing protein</fullName>
    </recommendedName>
</protein>
<feature type="chain" id="PRO_5014151174" description="Yeast cell wall synthesis Kre9/Knh1-like N-terminal domain-containing protein" evidence="3">
    <location>
        <begin position="17"/>
        <end position="295"/>
    </location>
</feature>
<dbReference type="Pfam" id="PF10342">
    <property type="entry name" value="Kre9_KNH"/>
    <property type="match status" value="1"/>
</dbReference>
<evidence type="ECO:0000313" key="5">
    <source>
        <dbReference type="EMBL" id="PJF19674.1"/>
    </source>
</evidence>
<accession>A0A2H9TPL0</accession>
<dbReference type="EMBL" id="MTSL01000048">
    <property type="protein sequence ID" value="PJF19674.1"/>
    <property type="molecule type" value="Genomic_DNA"/>
</dbReference>
<evidence type="ECO:0000256" key="2">
    <source>
        <dbReference type="SAM" id="MobiDB-lite"/>
    </source>
</evidence>
<evidence type="ECO:0000256" key="3">
    <source>
        <dbReference type="SAM" id="SignalP"/>
    </source>
</evidence>
<keyword evidence="1 3" id="KW-0732">Signal</keyword>
<evidence type="ECO:0000313" key="6">
    <source>
        <dbReference type="Proteomes" id="UP000240830"/>
    </source>
</evidence>
<name>A0A2H9TPL0_9FUNG</name>